<keyword evidence="4 10" id="KW-0812">Transmembrane</keyword>
<dbReference type="GO" id="GO:0017040">
    <property type="term" value="F:N-acylsphingosine amidohydrolase activity"/>
    <property type="evidence" value="ECO:0007669"/>
    <property type="project" value="UniProtKB-EC"/>
</dbReference>
<reference evidence="11" key="1">
    <citation type="submission" date="2020-11" db="EMBL/GenBank/DDBJ databases">
        <authorList>
            <person name="Tran Van P."/>
        </authorList>
    </citation>
    <scope>NUCLEOTIDE SEQUENCE</scope>
</reference>
<dbReference type="EC" id="3.5.1.23" evidence="3"/>
<comment type="similarity">
    <text evidence="2">Belongs to the alkaline ceramidase family.</text>
</comment>
<keyword evidence="8" id="KW-0479">Metal-binding</keyword>
<feature type="binding site" evidence="8">
    <location>
        <position position="14"/>
    </location>
    <ligand>
        <name>Ca(2+)</name>
        <dbReference type="ChEBI" id="CHEBI:29108"/>
    </ligand>
</feature>
<feature type="transmembrane region" description="Helical" evidence="10">
    <location>
        <begin position="172"/>
        <end position="188"/>
    </location>
</feature>
<accession>A0A7R9JPE9</accession>
<feature type="binding site" evidence="8">
    <location>
        <position position="27"/>
    </location>
    <ligand>
        <name>Ca(2+)</name>
        <dbReference type="ChEBI" id="CHEBI:29108"/>
    </ligand>
</feature>
<comment type="cofactor">
    <cofactor evidence="9">
        <name>Zn(2+)</name>
        <dbReference type="ChEBI" id="CHEBI:29105"/>
    </cofactor>
</comment>
<feature type="transmembrane region" description="Helical" evidence="10">
    <location>
        <begin position="459"/>
        <end position="481"/>
    </location>
</feature>
<evidence type="ECO:0000313" key="11">
    <source>
        <dbReference type="EMBL" id="CAD7586041.1"/>
    </source>
</evidence>
<keyword evidence="7 10" id="KW-0472">Membrane</keyword>
<dbReference type="EMBL" id="OE839185">
    <property type="protein sequence ID" value="CAD7586041.1"/>
    <property type="molecule type" value="Genomic_DNA"/>
</dbReference>
<organism evidence="11">
    <name type="scientific">Timema genevievae</name>
    <name type="common">Walking stick</name>
    <dbReference type="NCBI Taxonomy" id="629358"/>
    <lineage>
        <taxon>Eukaryota</taxon>
        <taxon>Metazoa</taxon>
        <taxon>Ecdysozoa</taxon>
        <taxon>Arthropoda</taxon>
        <taxon>Hexapoda</taxon>
        <taxon>Insecta</taxon>
        <taxon>Pterygota</taxon>
        <taxon>Neoptera</taxon>
        <taxon>Polyneoptera</taxon>
        <taxon>Phasmatodea</taxon>
        <taxon>Timematodea</taxon>
        <taxon>Timematoidea</taxon>
        <taxon>Timematidae</taxon>
        <taxon>Timema</taxon>
    </lineage>
</organism>
<sequence>MWQHLEPGSSPVDWCEGNYLISPLIAEFVNTFSNVLFFLLPPVMMYLFREYARFVNPGIHVLWLLLIVVGISSAYFHATLSLIGQLLDELAILWIFMASFSMFFPRRFFPLFFHNDRKLFSLAAVVFALIATFLAVLHPIANAFALMTLGLPAFLLLIHELKRCESGRVYRLGIRCAAVWLLAVTCWLNDRLFCETWLALNFPYLHALWHILIFIASYTALVLFAYFAVKEERPDTTPVLRYWPREDFELGVPYIKSTMWRYLEPGSSPVDWCEGNYLISPNIAEFGNTVSNILFIVCPPLMMSLYQEYSQCVHRGIHALWVMLIFVGLCSAYFHATLSFIGQLLDEVAILWLLTAALCMFYPKRLFPTFVYCDRKLFSWTMGVSAVLFTGLGVLKPIINSFALMVLGSGVIILLLLEIRRMTGRMQRLGLRTVAVWLLAVACWIADRALCDTWRSLHFPYLHAIWHILIFIASYTIIVIYSHAYVGAEFDNLAPMLTYWPKDNFELGIPYITVHSTNKKN</sequence>
<feature type="binding site" evidence="9">
    <location>
        <position position="206"/>
    </location>
    <ligand>
        <name>Zn(2+)</name>
        <dbReference type="ChEBI" id="CHEBI:29105"/>
        <note>catalytic</note>
    </ligand>
</feature>
<feature type="transmembrane region" description="Helical" evidence="10">
    <location>
        <begin position="319"/>
        <end position="342"/>
    </location>
</feature>
<keyword evidence="5" id="KW-0378">Hydrolase</keyword>
<gene>
    <name evidence="11" type="ORF">TGEB3V08_LOCUS482</name>
</gene>
<proteinExistence type="inferred from homology"/>
<dbReference type="PANTHER" id="PTHR46139:SF3">
    <property type="entry name" value="ALKALINE CERAMIDASE"/>
    <property type="match status" value="1"/>
</dbReference>
<feature type="transmembrane region" description="Helical" evidence="10">
    <location>
        <begin position="377"/>
        <end position="395"/>
    </location>
</feature>
<comment type="subcellular location">
    <subcellularLocation>
        <location evidence="1">Membrane</location>
        <topology evidence="1">Multi-pass membrane protein</topology>
    </subcellularLocation>
</comment>
<keyword evidence="6 10" id="KW-1133">Transmembrane helix</keyword>
<evidence type="ECO:0000256" key="3">
    <source>
        <dbReference type="ARBA" id="ARBA00011891"/>
    </source>
</evidence>
<feature type="transmembrane region" description="Helical" evidence="10">
    <location>
        <begin position="429"/>
        <end position="447"/>
    </location>
</feature>
<evidence type="ECO:0000256" key="4">
    <source>
        <dbReference type="ARBA" id="ARBA00022692"/>
    </source>
</evidence>
<feature type="transmembrane region" description="Helical" evidence="10">
    <location>
        <begin position="90"/>
        <end position="107"/>
    </location>
</feature>
<keyword evidence="8" id="KW-0106">Calcium</keyword>
<dbReference type="GO" id="GO:0046514">
    <property type="term" value="P:ceramide catabolic process"/>
    <property type="evidence" value="ECO:0007669"/>
    <property type="project" value="TreeGrafter"/>
</dbReference>
<name>A0A7R9JPE9_TIMGE</name>
<evidence type="ECO:0000256" key="1">
    <source>
        <dbReference type="ARBA" id="ARBA00004141"/>
    </source>
</evidence>
<feature type="binding site" evidence="9">
    <location>
        <position position="210"/>
    </location>
    <ligand>
        <name>Zn(2+)</name>
        <dbReference type="ChEBI" id="CHEBI:29105"/>
        <note>catalytic</note>
    </ligand>
</feature>
<evidence type="ECO:0000256" key="7">
    <source>
        <dbReference type="ARBA" id="ARBA00023136"/>
    </source>
</evidence>
<feature type="transmembrane region" description="Helical" evidence="10">
    <location>
        <begin position="348"/>
        <end position="365"/>
    </location>
</feature>
<keyword evidence="9" id="KW-0862">Zinc</keyword>
<feature type="binding site" evidence="8">
    <location>
        <position position="13"/>
    </location>
    <ligand>
        <name>Ca(2+)</name>
        <dbReference type="ChEBI" id="CHEBI:29108"/>
    </ligand>
</feature>
<feature type="binding site" evidence="9">
    <location>
        <position position="77"/>
    </location>
    <ligand>
        <name>Zn(2+)</name>
        <dbReference type="ChEBI" id="CHEBI:29105"/>
        <note>catalytic</note>
    </ligand>
</feature>
<evidence type="ECO:0000256" key="6">
    <source>
        <dbReference type="ARBA" id="ARBA00022989"/>
    </source>
</evidence>
<feature type="transmembrane region" description="Helical" evidence="10">
    <location>
        <begin position="208"/>
        <end position="229"/>
    </location>
</feature>
<evidence type="ECO:0000256" key="2">
    <source>
        <dbReference type="ARBA" id="ARBA00009780"/>
    </source>
</evidence>
<dbReference type="AlphaFoldDB" id="A0A7R9JPE9"/>
<dbReference type="InterPro" id="IPR008901">
    <property type="entry name" value="ACER"/>
</dbReference>
<evidence type="ECO:0000256" key="5">
    <source>
        <dbReference type="ARBA" id="ARBA00022801"/>
    </source>
</evidence>
<feature type="transmembrane region" description="Helical" evidence="10">
    <location>
        <begin position="119"/>
        <end position="137"/>
    </location>
</feature>
<evidence type="ECO:0000256" key="8">
    <source>
        <dbReference type="PIRSR" id="PIRSR608901-1"/>
    </source>
</evidence>
<feature type="binding site" evidence="8">
    <location>
        <position position="16"/>
    </location>
    <ligand>
        <name>Ca(2+)</name>
        <dbReference type="ChEBI" id="CHEBI:29108"/>
    </ligand>
</feature>
<feature type="binding site" evidence="8">
    <location>
        <position position="18"/>
    </location>
    <ligand>
        <name>Ca(2+)</name>
        <dbReference type="ChEBI" id="CHEBI:29108"/>
    </ligand>
</feature>
<protein>
    <recommendedName>
        <fullName evidence="3">ceramidase</fullName>
        <ecNumber evidence="3">3.5.1.23</ecNumber>
    </recommendedName>
</protein>
<feature type="transmembrane region" description="Helical" evidence="10">
    <location>
        <begin position="143"/>
        <end position="160"/>
    </location>
</feature>
<evidence type="ECO:0000256" key="9">
    <source>
        <dbReference type="PIRSR" id="PIRSR608901-2"/>
    </source>
</evidence>
<evidence type="ECO:0000256" key="10">
    <source>
        <dbReference type="SAM" id="Phobius"/>
    </source>
</evidence>
<dbReference type="GO" id="GO:0016020">
    <property type="term" value="C:membrane"/>
    <property type="evidence" value="ECO:0007669"/>
    <property type="project" value="UniProtKB-SubCell"/>
</dbReference>
<feature type="transmembrane region" description="Helical" evidence="10">
    <location>
        <begin position="20"/>
        <end position="40"/>
    </location>
</feature>
<dbReference type="Pfam" id="PF05875">
    <property type="entry name" value="Ceramidase"/>
    <property type="match status" value="2"/>
</dbReference>
<feature type="transmembrane region" description="Helical" evidence="10">
    <location>
        <begin position="401"/>
        <end position="417"/>
    </location>
</feature>
<dbReference type="GO" id="GO:0046872">
    <property type="term" value="F:metal ion binding"/>
    <property type="evidence" value="ECO:0007669"/>
    <property type="project" value="UniProtKB-KW"/>
</dbReference>
<feature type="transmembrane region" description="Helical" evidence="10">
    <location>
        <begin position="61"/>
        <end position="84"/>
    </location>
</feature>
<dbReference type="PANTHER" id="PTHR46139">
    <property type="entry name" value="ALKALINE CERAMIDASE"/>
    <property type="match status" value="1"/>
</dbReference>